<keyword evidence="2" id="KW-1185">Reference proteome</keyword>
<organism evidence="2 3">
    <name type="scientific">Romanomermis culicivorax</name>
    <name type="common">Nematode worm</name>
    <dbReference type="NCBI Taxonomy" id="13658"/>
    <lineage>
        <taxon>Eukaryota</taxon>
        <taxon>Metazoa</taxon>
        <taxon>Ecdysozoa</taxon>
        <taxon>Nematoda</taxon>
        <taxon>Enoplea</taxon>
        <taxon>Dorylaimia</taxon>
        <taxon>Mermithida</taxon>
        <taxon>Mermithoidea</taxon>
        <taxon>Mermithidae</taxon>
        <taxon>Romanomermis</taxon>
    </lineage>
</organism>
<evidence type="ECO:0000313" key="3">
    <source>
        <dbReference type="WBParaSite" id="nRc.2.0.1.t45711-RA"/>
    </source>
</evidence>
<sequence length="66" mass="7691">MSKKISHDKKEQIDGLTEIRRSSRRDGGCRLAEDLVDGRCLSKNRKDPFQMYHNIKFKLDNGLGKR</sequence>
<accession>A0A915L7J0</accession>
<name>A0A915L7J0_ROMCU</name>
<dbReference type="WBParaSite" id="nRc.2.0.1.t45711-RA">
    <property type="protein sequence ID" value="nRc.2.0.1.t45711-RA"/>
    <property type="gene ID" value="nRc.2.0.1.g45711"/>
</dbReference>
<evidence type="ECO:0000256" key="1">
    <source>
        <dbReference type="SAM" id="MobiDB-lite"/>
    </source>
</evidence>
<reference evidence="3" key="1">
    <citation type="submission" date="2022-11" db="UniProtKB">
        <authorList>
            <consortium name="WormBaseParasite"/>
        </authorList>
    </citation>
    <scope>IDENTIFICATION</scope>
</reference>
<dbReference type="AlphaFoldDB" id="A0A915L7J0"/>
<protein>
    <submittedName>
        <fullName evidence="3">Uncharacterized protein</fullName>
    </submittedName>
</protein>
<dbReference type="Proteomes" id="UP000887565">
    <property type="component" value="Unplaced"/>
</dbReference>
<proteinExistence type="predicted"/>
<feature type="compositionally biased region" description="Basic and acidic residues" evidence="1">
    <location>
        <begin position="8"/>
        <end position="26"/>
    </location>
</feature>
<feature type="region of interest" description="Disordered" evidence="1">
    <location>
        <begin position="1"/>
        <end position="26"/>
    </location>
</feature>
<evidence type="ECO:0000313" key="2">
    <source>
        <dbReference type="Proteomes" id="UP000887565"/>
    </source>
</evidence>